<organism evidence="7 8">
    <name type="scientific">Paenibacillus whitsoniae</name>
    <dbReference type="NCBI Taxonomy" id="2496558"/>
    <lineage>
        <taxon>Bacteria</taxon>
        <taxon>Bacillati</taxon>
        <taxon>Bacillota</taxon>
        <taxon>Bacilli</taxon>
        <taxon>Bacillales</taxon>
        <taxon>Paenibacillaceae</taxon>
        <taxon>Paenibacillus</taxon>
    </lineage>
</organism>
<dbReference type="CDD" id="cd13580">
    <property type="entry name" value="PBP2_AlgQ_like_1"/>
    <property type="match status" value="1"/>
</dbReference>
<accession>A0A430JI42</accession>
<dbReference type="SUPFAM" id="SSF53850">
    <property type="entry name" value="Periplasmic binding protein-like II"/>
    <property type="match status" value="1"/>
</dbReference>
<evidence type="ECO:0000313" key="7">
    <source>
        <dbReference type="EMBL" id="RTE10662.1"/>
    </source>
</evidence>
<dbReference type="Proteomes" id="UP000276128">
    <property type="component" value="Unassembled WGS sequence"/>
</dbReference>
<reference evidence="7 8" key="1">
    <citation type="submission" date="2018-12" db="EMBL/GenBank/DDBJ databases">
        <title>Bacillus ochoae sp. nov., Paenibacillus whitsoniae sp. nov., Paenibacillus spiritus sp. nov. Isolated from the Mars Exploration Rover during spacecraft assembly.</title>
        <authorList>
            <person name="Seuylemezian A."/>
            <person name="Vaishampayan P."/>
        </authorList>
    </citation>
    <scope>NUCLEOTIDE SEQUENCE [LARGE SCALE GENOMIC DNA]</scope>
    <source>
        <strain evidence="7 8">MER 54</strain>
    </source>
</reference>
<keyword evidence="4" id="KW-0564">Palmitate</keyword>
<dbReference type="AlphaFoldDB" id="A0A430JI42"/>
<dbReference type="Gene3D" id="3.40.190.10">
    <property type="entry name" value="Periplasmic binding protein-like II"/>
    <property type="match status" value="2"/>
</dbReference>
<keyword evidence="1" id="KW-1003">Cell membrane</keyword>
<keyword evidence="8" id="KW-1185">Reference proteome</keyword>
<feature type="region of interest" description="Disordered" evidence="6">
    <location>
        <begin position="41"/>
        <end position="64"/>
    </location>
</feature>
<keyword evidence="3" id="KW-0472">Membrane</keyword>
<keyword evidence="5" id="KW-0449">Lipoprotein</keyword>
<dbReference type="EMBL" id="RXHU01000015">
    <property type="protein sequence ID" value="RTE10662.1"/>
    <property type="molecule type" value="Genomic_DNA"/>
</dbReference>
<dbReference type="PANTHER" id="PTHR43649:SF33">
    <property type="entry name" value="POLYGALACTURONAN_RHAMNOGALACTURONAN-BINDING PROTEIN YTCQ"/>
    <property type="match status" value="1"/>
</dbReference>
<evidence type="ECO:0000256" key="6">
    <source>
        <dbReference type="SAM" id="MobiDB-lite"/>
    </source>
</evidence>
<keyword evidence="2" id="KW-0732">Signal</keyword>
<dbReference type="InterPro" id="IPR050490">
    <property type="entry name" value="Bact_solute-bd_prot1"/>
</dbReference>
<sequence>MTYHKKMSKGRHKIMKKQSTKRVIASLCTVSVATALTAACSSSEPSKPAATGGGSQPSASASAAPATISLIQPDGGRVWKDDNPATKEIEKKANVKLNVTMLPNNDFNSKFNVLAASGDIPDMSRLGSFDYQKYVDQGLFLDLTKLIDQYAPNLKKNLKPELWELTKHKGKQFVIPYENGAGKEVPAVRKDWLDALNMKMPTNLDEFEQMLKAFTFNDPDKNGKNDTYGMGNANSFAEAFMPIFGAYGIAPGMFASSVPMNSYLKDNKIVPVAVSPEYKDALAYIKKLWDAKVIDPEIFTIKADQAQQKIAQGKIGYFNAWWSVAPQTLTQQLKMKEIVPNVKWEPISPGIKGPAGKSGMLSFGNVGATIAISAKTKNPEAVLRFLDYMSTDEGWELNHYGIKGTHYTSITEARTPEGQKAFDEKWLDPLSQIVSRVDIQNKINAATKDPIQIENNKYTDAAASYNLISDIFYGIPATDEQNTLGPDVAKYEVEMFLKFVTGAEPLSNWDSYVETWKKKGGKSLLDSKIKKYNELKSSNVSAGL</sequence>
<evidence type="ECO:0000313" key="8">
    <source>
        <dbReference type="Proteomes" id="UP000276128"/>
    </source>
</evidence>
<evidence type="ECO:0000256" key="5">
    <source>
        <dbReference type="ARBA" id="ARBA00023288"/>
    </source>
</evidence>
<dbReference type="PANTHER" id="PTHR43649">
    <property type="entry name" value="ARABINOSE-BINDING PROTEIN-RELATED"/>
    <property type="match status" value="1"/>
</dbReference>
<dbReference type="InterPro" id="IPR006059">
    <property type="entry name" value="SBP"/>
</dbReference>
<evidence type="ECO:0000256" key="3">
    <source>
        <dbReference type="ARBA" id="ARBA00023136"/>
    </source>
</evidence>
<proteinExistence type="predicted"/>
<dbReference type="OrthoDB" id="2650856at2"/>
<evidence type="ECO:0000256" key="2">
    <source>
        <dbReference type="ARBA" id="ARBA00022729"/>
    </source>
</evidence>
<evidence type="ECO:0000256" key="4">
    <source>
        <dbReference type="ARBA" id="ARBA00023139"/>
    </source>
</evidence>
<comment type="caution">
    <text evidence="7">The sequence shown here is derived from an EMBL/GenBank/DDBJ whole genome shotgun (WGS) entry which is preliminary data.</text>
</comment>
<evidence type="ECO:0000256" key="1">
    <source>
        <dbReference type="ARBA" id="ARBA00022475"/>
    </source>
</evidence>
<protein>
    <submittedName>
        <fullName evidence="7">Extracellular solute-binding protein</fullName>
    </submittedName>
</protein>
<dbReference type="Pfam" id="PF01547">
    <property type="entry name" value="SBP_bac_1"/>
    <property type="match status" value="1"/>
</dbReference>
<gene>
    <name evidence="7" type="ORF">EJQ19_05155</name>
</gene>
<name>A0A430JI42_9BACL</name>